<dbReference type="Gene3D" id="3.20.20.60">
    <property type="entry name" value="Phosphoenolpyruvate-binding domains"/>
    <property type="match status" value="1"/>
</dbReference>
<comment type="caution">
    <text evidence="8">The sequence shown here is derived from an EMBL/GenBank/DDBJ whole genome shotgun (WGS) entry which is preliminary data.</text>
</comment>
<evidence type="ECO:0000256" key="6">
    <source>
        <dbReference type="ARBA" id="ARBA00022842"/>
    </source>
</evidence>
<evidence type="ECO:0000313" key="8">
    <source>
        <dbReference type="EMBL" id="HER43005.1"/>
    </source>
</evidence>
<dbReference type="GO" id="GO:0000287">
    <property type="term" value="F:magnesium ion binding"/>
    <property type="evidence" value="ECO:0007669"/>
    <property type="project" value="TreeGrafter"/>
</dbReference>
<accession>A0A7V2ATK7</accession>
<dbReference type="InterPro" id="IPR023439">
    <property type="entry name" value="Mal_deCO2ase/Cit_lyase_ACP"/>
</dbReference>
<evidence type="ECO:0000256" key="5">
    <source>
        <dbReference type="ARBA" id="ARBA00022723"/>
    </source>
</evidence>
<feature type="domain" description="HpcH/HpaI aldolase/citrate lyase" evidence="7">
    <location>
        <begin position="113"/>
        <end position="331"/>
    </location>
</feature>
<keyword evidence="5" id="KW-0479">Metal-binding</keyword>
<dbReference type="AlphaFoldDB" id="A0A7V2ATK7"/>
<dbReference type="PANTHER" id="PTHR32308:SF10">
    <property type="entry name" value="CITRATE LYASE SUBUNIT BETA"/>
    <property type="match status" value="1"/>
</dbReference>
<reference evidence="8" key="1">
    <citation type="journal article" date="2020" name="mSystems">
        <title>Genome- and Community-Level Interaction Insights into Carbon Utilization and Element Cycling Functions of Hydrothermarchaeota in Hydrothermal Sediment.</title>
        <authorList>
            <person name="Zhou Z."/>
            <person name="Liu Y."/>
            <person name="Xu W."/>
            <person name="Pan J."/>
            <person name="Luo Z.H."/>
            <person name="Li M."/>
        </authorList>
    </citation>
    <scope>NUCLEOTIDE SEQUENCE [LARGE SCALE GENOMIC DNA]</scope>
    <source>
        <strain evidence="8">SpSt-1233</strain>
    </source>
</reference>
<evidence type="ECO:0000256" key="4">
    <source>
        <dbReference type="ARBA" id="ARBA00022553"/>
    </source>
</evidence>
<gene>
    <name evidence="8" type="ORF">ENO08_00920</name>
</gene>
<keyword evidence="3" id="KW-0963">Cytoplasm</keyword>
<name>A0A7V2ATK7_UNCEI</name>
<sequence length="406" mass="44383">MSDTTEIFVGRSEQKSDLHIRMKKKESGGLDVRMKSSVQAMFGKGLRRTIEESAKALGLASIEIEVDDRGALEYVIQARLEAGARRLHEVKEPGLLPKRKAPGPRPVKDRLRRTRLYLPGNNPDLMLNAGLFGADCVILDLEDSVAPAEKDAARVLVRNTLLSVDFESAERIVRINPLSTEFGLRDLEMIVPAGPETILVPKCDEAADIERIDEIMTAIEKKHKIEEKTLIMPLLETAKGALNAYRIASASDRVVALCFGAEDFTADVGVERTKEGTESFVARSLIVLGAKAARVQAIDTVFSDVSDEEGLVASTKEAMALGFEGKGVIHPRQIGPIHRVFSPTPDRIAYAKQVVSAIEDARARGSGVATIKSKMIDAPIEIRARKILRLAEALGLLGEEEESKKE</sequence>
<dbReference type="Pfam" id="PF03328">
    <property type="entry name" value="HpcH_HpaI"/>
    <property type="match status" value="1"/>
</dbReference>
<evidence type="ECO:0000256" key="3">
    <source>
        <dbReference type="ARBA" id="ARBA00022490"/>
    </source>
</evidence>
<dbReference type="GO" id="GO:0005737">
    <property type="term" value="C:cytoplasm"/>
    <property type="evidence" value="ECO:0007669"/>
    <property type="project" value="UniProtKB-SubCell"/>
</dbReference>
<keyword evidence="6" id="KW-0460">Magnesium</keyword>
<evidence type="ECO:0000256" key="2">
    <source>
        <dbReference type="ARBA" id="ARBA00004496"/>
    </source>
</evidence>
<evidence type="ECO:0000259" key="7">
    <source>
        <dbReference type="Pfam" id="PF03328"/>
    </source>
</evidence>
<organism evidence="8">
    <name type="scientific">Eiseniibacteriota bacterium</name>
    <dbReference type="NCBI Taxonomy" id="2212470"/>
    <lineage>
        <taxon>Bacteria</taxon>
        <taxon>Candidatus Eiseniibacteriota</taxon>
    </lineage>
</organism>
<comment type="subcellular location">
    <subcellularLocation>
        <location evidence="2">Cytoplasm</location>
    </subcellularLocation>
</comment>
<dbReference type="GO" id="GO:0016829">
    <property type="term" value="F:lyase activity"/>
    <property type="evidence" value="ECO:0007669"/>
    <property type="project" value="UniProtKB-KW"/>
</dbReference>
<dbReference type="InterPro" id="IPR015813">
    <property type="entry name" value="Pyrv/PenolPyrv_kinase-like_dom"/>
</dbReference>
<dbReference type="EMBL" id="DSEC01000064">
    <property type="protein sequence ID" value="HER43005.1"/>
    <property type="molecule type" value="Genomic_DNA"/>
</dbReference>
<comment type="cofactor">
    <cofactor evidence="1">
        <name>Mg(2+)</name>
        <dbReference type="ChEBI" id="CHEBI:18420"/>
    </cofactor>
</comment>
<protein>
    <submittedName>
        <fullName evidence="8">Citrate lyase ACP</fullName>
    </submittedName>
</protein>
<dbReference type="SUPFAM" id="SSF51621">
    <property type="entry name" value="Phosphoenolpyruvate/pyruvate domain"/>
    <property type="match status" value="1"/>
</dbReference>
<dbReference type="Pfam" id="PF06857">
    <property type="entry name" value="ACP"/>
    <property type="match status" value="1"/>
</dbReference>
<dbReference type="InterPro" id="IPR005000">
    <property type="entry name" value="Aldolase/citrate-lyase_domain"/>
</dbReference>
<evidence type="ECO:0000256" key="1">
    <source>
        <dbReference type="ARBA" id="ARBA00001946"/>
    </source>
</evidence>
<proteinExistence type="predicted"/>
<dbReference type="InterPro" id="IPR040442">
    <property type="entry name" value="Pyrv_kinase-like_dom_sf"/>
</dbReference>
<dbReference type="PANTHER" id="PTHR32308">
    <property type="entry name" value="LYASE BETA SUBUNIT, PUTATIVE (AFU_ORTHOLOGUE AFUA_4G13030)-RELATED"/>
    <property type="match status" value="1"/>
</dbReference>
<keyword evidence="4" id="KW-0597">Phosphoprotein</keyword>
<dbReference type="Proteomes" id="UP000886069">
    <property type="component" value="Unassembled WGS sequence"/>
</dbReference>
<dbReference type="GO" id="GO:0006107">
    <property type="term" value="P:oxaloacetate metabolic process"/>
    <property type="evidence" value="ECO:0007669"/>
    <property type="project" value="TreeGrafter"/>
</dbReference>
<keyword evidence="8" id="KW-0456">Lyase</keyword>